<evidence type="ECO:0000313" key="6">
    <source>
        <dbReference type="Proteomes" id="UP000184330"/>
    </source>
</evidence>
<dbReference type="STRING" id="576137.A0A1L7X1B7"/>
<evidence type="ECO:0000256" key="1">
    <source>
        <dbReference type="ARBA" id="ARBA00001933"/>
    </source>
</evidence>
<dbReference type="OrthoDB" id="425114at2759"/>
<comment type="similarity">
    <text evidence="3">Belongs to the class-III pyridoxal-phosphate-dependent aminotransferase family.</text>
</comment>
<sequence length="505" mass="55069">MHHKRAPTFGSIFRTDSEKLLPPRAPGSSDDPLLAALTTTQEQYIATNAQSYKAHEEACHDFPGGNTRTVLHASPFPLTFVEGKGCELTSLDGTEYVDFLGEFTAGIYGHSNEKTATAVAVAMSKGWNYGGQISTKGNWHGRLVVTERFSPSGIELVRFTNSGTEANTMAIAASLIVTGRKTILAFKNGYYRETLSFPASLKGVNINFPYDFVLALYNDIEGTKAVISSLAKEFIAAIIVKCVQGNGGCIVGNKDFLKFLNQTANELNAVFIVDKVMTSCLLYHGYSFELGLRPDLVTLGKWVGGGMTFGAFGGRKDDGIMSLFDPQIGILGHSRTFNNNIITMAASCVGIDIYNKDQMERLNPIGESLKSKIKAVLEKHGVHPPTTIEASTSPQNQESESPFTGLESGPSLANGVAAKLQQHESGGRAKNHIWITGKGSILCVHFSRECEMSLKALYWHHMLDHGIYMAQRGFMALNIELGEGHVQRCVSAAEEFVVKWKQVLR</sequence>
<dbReference type="Gene3D" id="3.40.640.10">
    <property type="entry name" value="Type I PLP-dependent aspartate aminotransferase-like (Major domain)"/>
    <property type="match status" value="1"/>
</dbReference>
<proteinExistence type="inferred from homology"/>
<dbReference type="Proteomes" id="UP000184330">
    <property type="component" value="Unassembled WGS sequence"/>
</dbReference>
<keyword evidence="6" id="KW-1185">Reference proteome</keyword>
<protein>
    <recommendedName>
        <fullName evidence="7">Glutamate-1-semialdehyde 2,1-aminomutase</fullName>
    </recommendedName>
</protein>
<dbReference type="AlphaFoldDB" id="A0A1L7X1B7"/>
<evidence type="ECO:0000256" key="2">
    <source>
        <dbReference type="ARBA" id="ARBA00022898"/>
    </source>
</evidence>
<feature type="compositionally biased region" description="Polar residues" evidence="4">
    <location>
        <begin position="388"/>
        <end position="402"/>
    </location>
</feature>
<dbReference type="Pfam" id="PF00202">
    <property type="entry name" value="Aminotran_3"/>
    <property type="match status" value="1"/>
</dbReference>
<feature type="region of interest" description="Disordered" evidence="4">
    <location>
        <begin position="384"/>
        <end position="407"/>
    </location>
</feature>
<comment type="cofactor">
    <cofactor evidence="1">
        <name>pyridoxal 5'-phosphate</name>
        <dbReference type="ChEBI" id="CHEBI:597326"/>
    </cofactor>
</comment>
<dbReference type="InterPro" id="IPR015421">
    <property type="entry name" value="PyrdxlP-dep_Trfase_major"/>
</dbReference>
<dbReference type="EMBL" id="FJOG01000012">
    <property type="protein sequence ID" value="CZR58816.1"/>
    <property type="molecule type" value="Genomic_DNA"/>
</dbReference>
<name>A0A1L7X1B7_9HELO</name>
<dbReference type="InterPro" id="IPR015424">
    <property type="entry name" value="PyrdxlP-dep_Trfase"/>
</dbReference>
<evidence type="ECO:0000256" key="4">
    <source>
        <dbReference type="SAM" id="MobiDB-lite"/>
    </source>
</evidence>
<dbReference type="PANTHER" id="PTHR43713:SF3">
    <property type="entry name" value="GLUTAMATE-1-SEMIALDEHYDE 2,1-AMINOMUTASE 1, CHLOROPLASTIC-RELATED"/>
    <property type="match status" value="1"/>
</dbReference>
<evidence type="ECO:0008006" key="7">
    <source>
        <dbReference type="Google" id="ProtNLM"/>
    </source>
</evidence>
<organism evidence="5 6">
    <name type="scientific">Phialocephala subalpina</name>
    <dbReference type="NCBI Taxonomy" id="576137"/>
    <lineage>
        <taxon>Eukaryota</taxon>
        <taxon>Fungi</taxon>
        <taxon>Dikarya</taxon>
        <taxon>Ascomycota</taxon>
        <taxon>Pezizomycotina</taxon>
        <taxon>Leotiomycetes</taxon>
        <taxon>Helotiales</taxon>
        <taxon>Mollisiaceae</taxon>
        <taxon>Phialocephala</taxon>
        <taxon>Phialocephala fortinii species complex</taxon>
    </lineage>
</organism>
<evidence type="ECO:0000313" key="5">
    <source>
        <dbReference type="EMBL" id="CZR58816.1"/>
    </source>
</evidence>
<dbReference type="GO" id="GO:0030170">
    <property type="term" value="F:pyridoxal phosphate binding"/>
    <property type="evidence" value="ECO:0007669"/>
    <property type="project" value="InterPro"/>
</dbReference>
<dbReference type="InterPro" id="IPR005814">
    <property type="entry name" value="Aminotrans_3"/>
</dbReference>
<keyword evidence="2 3" id="KW-0663">Pyridoxal phosphate</keyword>
<dbReference type="GO" id="GO:0008483">
    <property type="term" value="F:transaminase activity"/>
    <property type="evidence" value="ECO:0007669"/>
    <property type="project" value="InterPro"/>
</dbReference>
<reference evidence="5 6" key="1">
    <citation type="submission" date="2016-03" db="EMBL/GenBank/DDBJ databases">
        <authorList>
            <person name="Ploux O."/>
        </authorList>
    </citation>
    <scope>NUCLEOTIDE SEQUENCE [LARGE SCALE GENOMIC DNA]</scope>
    <source>
        <strain evidence="5 6">UAMH 11012</strain>
    </source>
</reference>
<gene>
    <name evidence="5" type="ORF">PAC_08708</name>
</gene>
<dbReference type="SUPFAM" id="SSF53383">
    <property type="entry name" value="PLP-dependent transferases"/>
    <property type="match status" value="1"/>
</dbReference>
<dbReference type="Gene3D" id="3.90.1150.10">
    <property type="entry name" value="Aspartate Aminotransferase, domain 1"/>
    <property type="match status" value="2"/>
</dbReference>
<accession>A0A1L7X1B7</accession>
<dbReference type="PANTHER" id="PTHR43713">
    <property type="entry name" value="GLUTAMATE-1-SEMIALDEHYDE 2,1-AMINOMUTASE"/>
    <property type="match status" value="1"/>
</dbReference>
<dbReference type="InterPro" id="IPR015422">
    <property type="entry name" value="PyrdxlP-dep_Trfase_small"/>
</dbReference>
<evidence type="ECO:0000256" key="3">
    <source>
        <dbReference type="RuleBase" id="RU003560"/>
    </source>
</evidence>